<feature type="compositionally biased region" description="Basic and acidic residues" evidence="1">
    <location>
        <begin position="96"/>
        <end position="109"/>
    </location>
</feature>
<gene>
    <name evidence="3" type="ORF">FOZ62_003203</name>
</gene>
<feature type="compositionally biased region" description="Acidic residues" evidence="1">
    <location>
        <begin position="271"/>
        <end position="293"/>
    </location>
</feature>
<dbReference type="AlphaFoldDB" id="A0A7J6TGJ8"/>
<evidence type="ECO:0000256" key="1">
    <source>
        <dbReference type="SAM" id="MobiDB-lite"/>
    </source>
</evidence>
<dbReference type="EMBL" id="JABANM010007890">
    <property type="protein sequence ID" value="KAF4743536.1"/>
    <property type="molecule type" value="Genomic_DNA"/>
</dbReference>
<keyword evidence="2" id="KW-0732">Signal</keyword>
<sequence>MRLHYALLGYFLLLLSFQCVEVYSEKETAKQAAVPPDDDERAAADESGVDEEDAGPDQRGVDEEDEEGRGDDTEHDGGDTEHNEGDTGQSGDDDGEHTKGDIGRTGEDTEHSEEDAESSRELDEKHTGGRTERSGRGADEQPIEQKPASDPLDLRILDDEAEAGERQSNLLSLAGSFINRAYMRLGFVAILRSYELQVEKELKVLNAVVDQIIAQGKDWIEELKAFPEMQNEVIARHKENIEDVRTRFERVMPKTAGGAATGGDGQGVVDEAIEGGDEENGQGSQEEGEEEEE</sequence>
<comment type="caution">
    <text evidence="3">The sequence shown here is derived from an EMBL/GenBank/DDBJ whole genome shotgun (WGS) entry which is preliminary data.</text>
</comment>
<evidence type="ECO:0000313" key="4">
    <source>
        <dbReference type="Proteomes" id="UP000574390"/>
    </source>
</evidence>
<feature type="compositionally biased region" description="Basic and acidic residues" evidence="1">
    <location>
        <begin position="117"/>
        <end position="139"/>
    </location>
</feature>
<proteinExistence type="predicted"/>
<organism evidence="3 4">
    <name type="scientific">Perkinsus olseni</name>
    <name type="common">Perkinsus atlanticus</name>
    <dbReference type="NCBI Taxonomy" id="32597"/>
    <lineage>
        <taxon>Eukaryota</taxon>
        <taxon>Sar</taxon>
        <taxon>Alveolata</taxon>
        <taxon>Perkinsozoa</taxon>
        <taxon>Perkinsea</taxon>
        <taxon>Perkinsida</taxon>
        <taxon>Perkinsidae</taxon>
        <taxon>Perkinsus</taxon>
    </lineage>
</organism>
<name>A0A7J6TGJ8_PEROL</name>
<feature type="compositionally biased region" description="Basic and acidic residues" evidence="1">
    <location>
        <begin position="70"/>
        <end position="85"/>
    </location>
</feature>
<feature type="region of interest" description="Disordered" evidence="1">
    <location>
        <begin position="26"/>
        <end position="153"/>
    </location>
</feature>
<reference evidence="3 4" key="1">
    <citation type="submission" date="2020-04" db="EMBL/GenBank/DDBJ databases">
        <title>Perkinsus olseni comparative genomics.</title>
        <authorList>
            <person name="Bogema D.R."/>
        </authorList>
    </citation>
    <scope>NUCLEOTIDE SEQUENCE [LARGE SCALE GENOMIC DNA]</scope>
    <source>
        <strain evidence="3">ATCC PRA-205</strain>
    </source>
</reference>
<feature type="signal peptide" evidence="2">
    <location>
        <begin position="1"/>
        <end position="24"/>
    </location>
</feature>
<evidence type="ECO:0000256" key="2">
    <source>
        <dbReference type="SAM" id="SignalP"/>
    </source>
</evidence>
<evidence type="ECO:0000313" key="3">
    <source>
        <dbReference type="EMBL" id="KAF4743536.1"/>
    </source>
</evidence>
<dbReference type="Proteomes" id="UP000574390">
    <property type="component" value="Unassembled WGS sequence"/>
</dbReference>
<feature type="region of interest" description="Disordered" evidence="1">
    <location>
        <begin position="253"/>
        <end position="293"/>
    </location>
</feature>
<accession>A0A7J6TGJ8</accession>
<feature type="chain" id="PRO_5029581378" evidence="2">
    <location>
        <begin position="25"/>
        <end position="293"/>
    </location>
</feature>
<protein>
    <submittedName>
        <fullName evidence="3">Uncharacterized protein</fullName>
    </submittedName>
</protein>